<dbReference type="FunFam" id="3.30.420.10:FF:000045">
    <property type="entry name" value="3'-5' exonuclease DinG"/>
    <property type="match status" value="1"/>
</dbReference>
<dbReference type="GO" id="GO:0003887">
    <property type="term" value="F:DNA-directed DNA polymerase activity"/>
    <property type="evidence" value="ECO:0007669"/>
    <property type="project" value="InterPro"/>
</dbReference>
<keyword evidence="4 6" id="KW-0269">Exonuclease</keyword>
<dbReference type="InterPro" id="IPR013520">
    <property type="entry name" value="Ribonucl_H"/>
</dbReference>
<dbReference type="Gene3D" id="3.30.420.10">
    <property type="entry name" value="Ribonuclease H-like superfamily/Ribonuclease H"/>
    <property type="match status" value="1"/>
</dbReference>
<organism evidence="9 10">
    <name type="scientific">Pelagirhabdus alkalitolerans</name>
    <dbReference type="NCBI Taxonomy" id="1612202"/>
    <lineage>
        <taxon>Bacteria</taxon>
        <taxon>Bacillati</taxon>
        <taxon>Bacillota</taxon>
        <taxon>Bacilli</taxon>
        <taxon>Bacillales</taxon>
        <taxon>Bacillaceae</taxon>
        <taxon>Pelagirhabdus</taxon>
    </lineage>
</organism>
<gene>
    <name evidence="6 7" type="primary">dinG</name>
    <name evidence="9" type="ORF">SAMN05421734_102405</name>
</gene>
<dbReference type="NCBIfam" id="NF005981">
    <property type="entry name" value="PRK08074.1"/>
    <property type="match status" value="1"/>
</dbReference>
<dbReference type="Pfam" id="PF04851">
    <property type="entry name" value="ResIII"/>
    <property type="match status" value="1"/>
</dbReference>
<dbReference type="GO" id="GO:0003677">
    <property type="term" value="F:DNA binding"/>
    <property type="evidence" value="ECO:0007669"/>
    <property type="project" value="InterPro"/>
</dbReference>
<keyword evidence="10" id="KW-1185">Reference proteome</keyword>
<dbReference type="InterPro" id="IPR006054">
    <property type="entry name" value="DnaQ"/>
</dbReference>
<evidence type="ECO:0000313" key="10">
    <source>
        <dbReference type="Proteomes" id="UP000242949"/>
    </source>
</evidence>
<dbReference type="Gene3D" id="3.40.50.300">
    <property type="entry name" value="P-loop containing nucleotide triphosphate hydrolases"/>
    <property type="match status" value="2"/>
</dbReference>
<dbReference type="HAMAP" id="MF_02206">
    <property type="entry name" value="DinG_exonucl"/>
    <property type="match status" value="1"/>
</dbReference>
<dbReference type="InterPro" id="IPR006555">
    <property type="entry name" value="ATP-dep_Helicase_C"/>
</dbReference>
<protein>
    <recommendedName>
        <fullName evidence="6 7">3'-5' exonuclease DinG</fullName>
        <ecNumber evidence="6 7">3.1.-.-</ecNumber>
    </recommendedName>
</protein>
<dbReference type="GO" id="GO:0016818">
    <property type="term" value="F:hydrolase activity, acting on acid anhydrides, in phosphorus-containing anhydrides"/>
    <property type="evidence" value="ECO:0007669"/>
    <property type="project" value="InterPro"/>
</dbReference>
<evidence type="ECO:0000256" key="7">
    <source>
        <dbReference type="RuleBase" id="RU364106"/>
    </source>
</evidence>
<dbReference type="AlphaFoldDB" id="A0A1G6HAI7"/>
<dbReference type="EC" id="3.1.-.-" evidence="6 7"/>
<dbReference type="SUPFAM" id="SSF52540">
    <property type="entry name" value="P-loop containing nucleoside triphosphate hydrolases"/>
    <property type="match status" value="1"/>
</dbReference>
<dbReference type="InterPro" id="IPR006310">
    <property type="entry name" value="DinG"/>
</dbReference>
<keyword evidence="3 6" id="KW-0378">Hydrolase</keyword>
<dbReference type="PANTHER" id="PTHR11472:SF34">
    <property type="entry name" value="REGULATOR OF TELOMERE ELONGATION HELICASE 1"/>
    <property type="match status" value="1"/>
</dbReference>
<sequence>MNQFVVVDLETTGNSPQKGDRIIEIGIVRYINGEVVDTYNQLLNPNMHISRFITHLTGISNELIFDQPTFSDIADDIYHFFQDAYFVAHNVPFDLGFLNVEFKNAGLPPINQPTIDTVELSRLLRPDAPSFKLSQLVTFLGIDHDNPHRASSDAYVTAQLLDELLHELRALPNATLNQLKTIEPYLKSDLHLILEQFSQKDQSKDLHYSYLHGLAYCPTDRTSVDVSDFDQSFGEWIESIFTNPSPLDSAFSPFEQRLGQRDISEYVFHSLSSHNQAIIEAGAGTGKTLSYLLASGYFAKQNKQKIIISTYLKRLQDQLLDEWNKIKGALEWPLQIANLKGKQNYISIPLFSDSLANDAQMNYDIALTKAILLVWLTQTKTGDIDDIQLPANGYRYFKTVSSLKESHHVEKSFYRDALMRVEEADVLIVNHALLVEFASSDAQVLEPFNYMIVDEAHHLERVIANQLGEQLHYKQLLTTFKQLYVDINSCTNDRKQLDQMFDSLKQELDLLFRYLNHLTKQGSFKKTQKNDLGRLQRSISEIDQTDFSVSVDMAERVTMLMGDLDRFIQSNQQKRASIEVVNQLRDQIQNIKSQFKSYFRLDDHNEEIKWIESETLGAENAVSLYKESLNVSTFFKDKINPLFDSIIYTGATLSVSNSFDYFKAQLGIDDSQGIERIIPSPYHHQDQMKLLIPNDFPIMDYKSMDPFLEATCEFIFSLADITKGRMLILFNSHDLLKKAYRYLNTLFADDYLIIAQGITSGSHERLKKNFQTFDQSILLGTNAFWEGLDIPGEDLQAVVIVRLPFDPPHQPHFHALAEKMKSEGKNPFTELALPRATIRFKQGFGRLIRTKHDRGLLFVCDERLITKQYGQTFLKSTPDVPTYYRRSTELLDLALEWFS</sequence>
<accession>A0A1G6HAI7</accession>
<keyword evidence="9" id="KW-0347">Helicase</keyword>
<evidence type="ECO:0000256" key="2">
    <source>
        <dbReference type="ARBA" id="ARBA00022741"/>
    </source>
</evidence>
<dbReference type="InterPro" id="IPR036397">
    <property type="entry name" value="RNaseH_sf"/>
</dbReference>
<dbReference type="Pfam" id="PF00929">
    <property type="entry name" value="RNase_T"/>
    <property type="match status" value="1"/>
</dbReference>
<keyword evidence="5 6" id="KW-0067">ATP-binding</keyword>
<dbReference type="SMART" id="SM00479">
    <property type="entry name" value="EXOIII"/>
    <property type="match status" value="1"/>
</dbReference>
<feature type="domain" description="Helicase ATP-binding" evidence="8">
    <location>
        <begin position="246"/>
        <end position="504"/>
    </location>
</feature>
<comment type="similarity">
    <text evidence="6 7">Belongs to the helicase family. DinG subfamily. Type 2 sub-subfamily.</text>
</comment>
<dbReference type="PANTHER" id="PTHR11472">
    <property type="entry name" value="DNA REPAIR DEAD HELICASE RAD3/XP-D SUBFAMILY MEMBER"/>
    <property type="match status" value="1"/>
</dbReference>
<dbReference type="InterPro" id="IPR045028">
    <property type="entry name" value="DinG/Rad3-like"/>
</dbReference>
<dbReference type="InterPro" id="IPR014013">
    <property type="entry name" value="Helic_SF1/SF2_ATP-bd_DinG/Rad3"/>
</dbReference>
<evidence type="ECO:0000259" key="8">
    <source>
        <dbReference type="PROSITE" id="PS51193"/>
    </source>
</evidence>
<dbReference type="InterPro" id="IPR012337">
    <property type="entry name" value="RNaseH-like_sf"/>
</dbReference>
<dbReference type="EMBL" id="FMYI01000002">
    <property type="protein sequence ID" value="SDB91098.1"/>
    <property type="molecule type" value="Genomic_DNA"/>
</dbReference>
<keyword evidence="2 6" id="KW-0547">Nucleotide-binding</keyword>
<dbReference type="GO" id="GO:0005524">
    <property type="term" value="F:ATP binding"/>
    <property type="evidence" value="ECO:0007669"/>
    <property type="project" value="UniProtKB-UniRule"/>
</dbReference>
<evidence type="ECO:0000256" key="3">
    <source>
        <dbReference type="ARBA" id="ARBA00022801"/>
    </source>
</evidence>
<reference evidence="10" key="1">
    <citation type="submission" date="2016-09" db="EMBL/GenBank/DDBJ databases">
        <authorList>
            <person name="Varghese N."/>
            <person name="Submissions S."/>
        </authorList>
    </citation>
    <scope>NUCLEOTIDE SEQUENCE [LARGE SCALE GENOMIC DNA]</scope>
    <source>
        <strain evidence="10">S5</strain>
    </source>
</reference>
<dbReference type="Pfam" id="PF13307">
    <property type="entry name" value="Helicase_C_2"/>
    <property type="match status" value="1"/>
</dbReference>
<feature type="binding site" evidence="6">
    <location>
        <begin position="281"/>
        <end position="288"/>
    </location>
    <ligand>
        <name>ATP</name>
        <dbReference type="ChEBI" id="CHEBI:30616"/>
    </ligand>
</feature>
<dbReference type="NCBIfam" id="TIGR00573">
    <property type="entry name" value="dnaq"/>
    <property type="match status" value="1"/>
</dbReference>
<feature type="short sequence motif" description="DEAH box" evidence="6">
    <location>
        <begin position="454"/>
        <end position="457"/>
    </location>
</feature>
<dbReference type="GO" id="GO:0003678">
    <property type="term" value="F:DNA helicase activity"/>
    <property type="evidence" value="ECO:0007669"/>
    <property type="project" value="TreeGrafter"/>
</dbReference>
<dbReference type="PROSITE" id="PS51193">
    <property type="entry name" value="HELICASE_ATP_BIND_2"/>
    <property type="match status" value="1"/>
</dbReference>
<evidence type="ECO:0000256" key="6">
    <source>
        <dbReference type="HAMAP-Rule" id="MF_02206"/>
    </source>
</evidence>
<name>A0A1G6HAI7_9BACI</name>
<dbReference type="STRING" id="1612202.SAMN05421734_102405"/>
<dbReference type="NCBIfam" id="TIGR01407">
    <property type="entry name" value="dinG_rel"/>
    <property type="match status" value="1"/>
</dbReference>
<dbReference type="SUPFAM" id="SSF53098">
    <property type="entry name" value="Ribonuclease H-like"/>
    <property type="match status" value="1"/>
</dbReference>
<keyword evidence="1 6" id="KW-0540">Nuclease</keyword>
<dbReference type="CDD" id="cd06127">
    <property type="entry name" value="DEDDh"/>
    <property type="match status" value="1"/>
</dbReference>
<dbReference type="GO" id="GO:0008408">
    <property type="term" value="F:3'-5' exonuclease activity"/>
    <property type="evidence" value="ECO:0007669"/>
    <property type="project" value="UniProtKB-UniRule"/>
</dbReference>
<evidence type="ECO:0000313" key="9">
    <source>
        <dbReference type="EMBL" id="SDB91098.1"/>
    </source>
</evidence>
<comment type="function">
    <text evidence="6 7">3'-5' exonuclease.</text>
</comment>
<evidence type="ECO:0000256" key="4">
    <source>
        <dbReference type="ARBA" id="ARBA00022839"/>
    </source>
</evidence>
<dbReference type="SMART" id="SM00491">
    <property type="entry name" value="HELICc2"/>
    <property type="match status" value="1"/>
</dbReference>
<evidence type="ECO:0000256" key="1">
    <source>
        <dbReference type="ARBA" id="ARBA00022722"/>
    </source>
</evidence>
<evidence type="ECO:0000256" key="5">
    <source>
        <dbReference type="ARBA" id="ARBA00022840"/>
    </source>
</evidence>
<dbReference type="OrthoDB" id="9803913at2"/>
<dbReference type="InterPro" id="IPR027417">
    <property type="entry name" value="P-loop_NTPase"/>
</dbReference>
<dbReference type="RefSeq" id="WP_090793556.1">
    <property type="nucleotide sequence ID" value="NZ_FMYI01000002.1"/>
</dbReference>
<dbReference type="InterPro" id="IPR006935">
    <property type="entry name" value="Helicase/UvrB_N"/>
</dbReference>
<dbReference type="Proteomes" id="UP000242949">
    <property type="component" value="Unassembled WGS sequence"/>
</dbReference>
<proteinExistence type="inferred from homology"/>
<dbReference type="GO" id="GO:0006260">
    <property type="term" value="P:DNA replication"/>
    <property type="evidence" value="ECO:0007669"/>
    <property type="project" value="InterPro"/>
</dbReference>